<dbReference type="EMBL" id="CP076676">
    <property type="protein sequence ID" value="UYO39431.1"/>
    <property type="molecule type" value="Genomic_DNA"/>
</dbReference>
<proteinExistence type="predicted"/>
<keyword evidence="1" id="KW-0812">Transmembrane</keyword>
<protein>
    <submittedName>
        <fullName evidence="2">Uncharacterized protein</fullName>
    </submittedName>
</protein>
<evidence type="ECO:0000256" key="1">
    <source>
        <dbReference type="SAM" id="Phobius"/>
    </source>
</evidence>
<reference evidence="2" key="1">
    <citation type="journal article" date="2022" name="Biol. Control">
        <title>In silico genomic analysis of Rhodopseudomonas palustris strains revealed potential biocontrol agents and crop yield enhancers.</title>
        <authorList>
            <person name="Surachat K."/>
            <person name="Kantachote D."/>
            <person name="Deachamag P."/>
            <person name="Wonglapsuwan M."/>
        </authorList>
    </citation>
    <scope>NUCLEOTIDE SEQUENCE</scope>
    <source>
        <strain evidence="2">TLS06</strain>
    </source>
</reference>
<gene>
    <name evidence="2" type="ORF">KQX62_22445</name>
</gene>
<evidence type="ECO:0000313" key="3">
    <source>
        <dbReference type="Proteomes" id="UP001163166"/>
    </source>
</evidence>
<dbReference type="AlphaFoldDB" id="A0AAX3DX68"/>
<evidence type="ECO:0000313" key="2">
    <source>
        <dbReference type="EMBL" id="UYO39431.1"/>
    </source>
</evidence>
<feature type="transmembrane region" description="Helical" evidence="1">
    <location>
        <begin position="6"/>
        <end position="30"/>
    </location>
</feature>
<keyword evidence="1" id="KW-1133">Transmembrane helix</keyword>
<organism evidence="2 3">
    <name type="scientific">Rhodopseudomonas palustris</name>
    <dbReference type="NCBI Taxonomy" id="1076"/>
    <lineage>
        <taxon>Bacteria</taxon>
        <taxon>Pseudomonadati</taxon>
        <taxon>Pseudomonadota</taxon>
        <taxon>Alphaproteobacteria</taxon>
        <taxon>Hyphomicrobiales</taxon>
        <taxon>Nitrobacteraceae</taxon>
        <taxon>Rhodopseudomonas</taxon>
    </lineage>
</organism>
<keyword evidence="1" id="KW-0472">Membrane</keyword>
<dbReference type="RefSeq" id="WP_264074756.1">
    <property type="nucleotide sequence ID" value="NZ_CP076676.1"/>
</dbReference>
<accession>A0AAX3DX68</accession>
<name>A0AAX3DX68_RHOPL</name>
<dbReference type="Proteomes" id="UP001163166">
    <property type="component" value="Chromosome"/>
</dbReference>
<sequence length="153" mass="17170">MDSGGIPWAWATVVVTAGVSLITAILTAYLTSRFTKIREREADWRRLKLTRYQEFVDAASGITEGRSTPETIIRFHDAANSIQLVASLPVLEALWHFLDVNSCSNLNRTAELSNQALDKLIRAMRRDVRPIDEAEPKRSFGFIRPPPSSASRK</sequence>